<evidence type="ECO:0000313" key="2">
    <source>
        <dbReference type="EMBL" id="PBK70231.1"/>
    </source>
</evidence>
<proteinExistence type="predicted"/>
<protein>
    <submittedName>
        <fullName evidence="2">Uncharacterized protein</fullName>
    </submittedName>
</protein>
<reference evidence="3" key="1">
    <citation type="journal article" date="2017" name="Nat. Ecol. Evol.">
        <title>Genome expansion and lineage-specific genetic innovations in the forest pathogenic fungi Armillaria.</title>
        <authorList>
            <person name="Sipos G."/>
            <person name="Prasanna A.N."/>
            <person name="Walter M.C."/>
            <person name="O'Connor E."/>
            <person name="Balint B."/>
            <person name="Krizsan K."/>
            <person name="Kiss B."/>
            <person name="Hess J."/>
            <person name="Varga T."/>
            <person name="Slot J."/>
            <person name="Riley R."/>
            <person name="Boka B."/>
            <person name="Rigling D."/>
            <person name="Barry K."/>
            <person name="Lee J."/>
            <person name="Mihaltcheva S."/>
            <person name="LaButti K."/>
            <person name="Lipzen A."/>
            <person name="Waldron R."/>
            <person name="Moloney N.M."/>
            <person name="Sperisen C."/>
            <person name="Kredics L."/>
            <person name="Vagvoelgyi C."/>
            <person name="Patrignani A."/>
            <person name="Fitzpatrick D."/>
            <person name="Nagy I."/>
            <person name="Doyle S."/>
            <person name="Anderson J.B."/>
            <person name="Grigoriev I.V."/>
            <person name="Gueldener U."/>
            <person name="Muensterkoetter M."/>
            <person name="Nagy L.G."/>
        </authorList>
    </citation>
    <scope>NUCLEOTIDE SEQUENCE [LARGE SCALE GENOMIC DNA]</scope>
    <source>
        <strain evidence="3">28-4</strain>
    </source>
</reference>
<accession>A0A2H3BH80</accession>
<dbReference type="Proteomes" id="UP000218334">
    <property type="component" value="Unassembled WGS sequence"/>
</dbReference>
<keyword evidence="3" id="KW-1185">Reference proteome</keyword>
<gene>
    <name evidence="2" type="ORF">ARMSODRAFT_956311</name>
</gene>
<organism evidence="2 3">
    <name type="scientific">Armillaria solidipes</name>
    <dbReference type="NCBI Taxonomy" id="1076256"/>
    <lineage>
        <taxon>Eukaryota</taxon>
        <taxon>Fungi</taxon>
        <taxon>Dikarya</taxon>
        <taxon>Basidiomycota</taxon>
        <taxon>Agaricomycotina</taxon>
        <taxon>Agaricomycetes</taxon>
        <taxon>Agaricomycetidae</taxon>
        <taxon>Agaricales</taxon>
        <taxon>Marasmiineae</taxon>
        <taxon>Physalacriaceae</taxon>
        <taxon>Armillaria</taxon>
    </lineage>
</organism>
<sequence>MYNQLTFFVVHSQDTSTADLKYRGGVGARGSRERGGGAGSRGGSWSVGRCGPHGSRSRDDFSELHRNFKRSRTDVDVVRDVPCPTRSLPRPSPARILTRLPSKLSKIALHSHKTTVLPSSQPQHPPSIVPPSIHSNNITHPSACIPARTPPHTSLPACSTPPPLTSSLHLQTAQAFCALRCAHLQKESLQLQ</sequence>
<feature type="region of interest" description="Disordered" evidence="1">
    <location>
        <begin position="24"/>
        <end position="59"/>
    </location>
</feature>
<dbReference type="AlphaFoldDB" id="A0A2H3BH80"/>
<name>A0A2H3BH80_9AGAR</name>
<dbReference type="EMBL" id="KZ293427">
    <property type="protein sequence ID" value="PBK70231.1"/>
    <property type="molecule type" value="Genomic_DNA"/>
</dbReference>
<evidence type="ECO:0000256" key="1">
    <source>
        <dbReference type="SAM" id="MobiDB-lite"/>
    </source>
</evidence>
<evidence type="ECO:0000313" key="3">
    <source>
        <dbReference type="Proteomes" id="UP000218334"/>
    </source>
</evidence>